<dbReference type="eggNOG" id="KOG3745">
    <property type="taxonomic scope" value="Eukaryota"/>
</dbReference>
<gene>
    <name evidence="3" type="ORF">MGYG_06550</name>
</gene>
<dbReference type="PROSITE" id="PS50181">
    <property type="entry name" value="FBOX"/>
    <property type="match status" value="1"/>
</dbReference>
<dbReference type="EMBL" id="DS989826">
    <property type="protein sequence ID" value="EFR03554.1"/>
    <property type="molecule type" value="Genomic_DNA"/>
</dbReference>
<evidence type="ECO:0000313" key="3">
    <source>
        <dbReference type="EMBL" id="EFR03554.1"/>
    </source>
</evidence>
<dbReference type="FunCoup" id="E4UZM4">
    <property type="interactions" value="36"/>
</dbReference>
<dbReference type="SUPFAM" id="SSF81383">
    <property type="entry name" value="F-box domain"/>
    <property type="match status" value="1"/>
</dbReference>
<sequence length="875" mass="97143">MASSIKQRPTSKVPRAPRRDVLAPLKLAQIEVVKPLLPAEIMASILDYLSPTDLIIVARTSKKMHEMAYDDTRWVRFLRQIGCWNEAEARSAAEGSEEDADRPHGGRTRPKPSIPGLDTDTSNGNITDPSGFDIVEFNAEVEAEITGPLAALKDACSVRGRAREEYGKIHESLNPFYQDIIKTESPTDSLVFKSYDKPEQQALLLSELHQFSNADIGLGSTARRRKLDDVISVFEKAALREFKNGYENGNPDDIMPRYAQVLTTLNGGAAAVELLIYQNHIIKQKTNFGSPMDGFDADTGTVSLDHTHAFLTRLSVAFNEEAACINRCFPNGPNVSSLFLEKLCKDILSPYFLPLLDLLQSTNKAAYIQTLPGTFAQSLNFIRELNPVQVPSDKFKELARGAIEAIFGPHIDLYLAEELDQFRSHSESIVGDWDRQLSERAASTESLYMSNIHNRQADKRDFLSSFTKVIMAPVNMIPSLYKTAETKKGGANKIMAKATQPSSRSSVILAPPTPPTPAELPTTEFAAKAAIMNSKLEGIRSLFSIEVALNLVHAAKSSLERTAQFVSLKGEQGKAAQAQCEAIFVSLLDNLGHRHVIAGFDRAVNHLSEYRPRKQAKEERSGVEPLVTFLELVNVGDLILQMLDVFYEQELVAAGLTDRNDFLDPAVKGKRKFEQKLDEQVAAGLNKGIDVLVEEVEYLLATKQSIGDFHPEAVDLSQRTADIGPSEAAKAVVQVISSHTRMLVGGTDKSTLDVFNQEIGLRLFNALCKHIKRHRISIEGAIKLISDMNHYFGLIQSMRNEQLLLYFKALRELSQVYLIDTSDSKEIAAIISDASRFHGIFRAEEAYEFAERRADWYQVKNSVEKAMYGVGCSVM</sequence>
<dbReference type="InterPro" id="IPR048627">
    <property type="entry name" value="Sec10_HB"/>
</dbReference>
<dbReference type="InterPro" id="IPR036047">
    <property type="entry name" value="F-box-like_dom_sf"/>
</dbReference>
<dbReference type="SMART" id="SM00256">
    <property type="entry name" value="FBOX"/>
    <property type="match status" value="1"/>
</dbReference>
<name>E4UZM4_ARTGP</name>
<feature type="compositionally biased region" description="Polar residues" evidence="1">
    <location>
        <begin position="119"/>
        <end position="128"/>
    </location>
</feature>
<evidence type="ECO:0000256" key="1">
    <source>
        <dbReference type="SAM" id="MobiDB-lite"/>
    </source>
</evidence>
<reference evidence="4" key="1">
    <citation type="journal article" date="2012" name="MBio">
        <title>Comparative genome analysis of Trichophyton rubrum and related dermatophytes reveals candidate genes involved in infection.</title>
        <authorList>
            <person name="Martinez D.A."/>
            <person name="Oliver B.G."/>
            <person name="Graeser Y."/>
            <person name="Goldberg J.M."/>
            <person name="Li W."/>
            <person name="Martinez-Rossi N.M."/>
            <person name="Monod M."/>
            <person name="Shelest E."/>
            <person name="Barton R.C."/>
            <person name="Birch E."/>
            <person name="Brakhage A.A."/>
            <person name="Chen Z."/>
            <person name="Gurr S.J."/>
            <person name="Heiman D."/>
            <person name="Heitman J."/>
            <person name="Kosti I."/>
            <person name="Rossi A."/>
            <person name="Saif S."/>
            <person name="Samalova M."/>
            <person name="Saunders C.W."/>
            <person name="Shea T."/>
            <person name="Summerbell R.C."/>
            <person name="Xu J."/>
            <person name="Young S."/>
            <person name="Zeng Q."/>
            <person name="Birren B.W."/>
            <person name="Cuomo C.A."/>
            <person name="White T.C."/>
        </authorList>
    </citation>
    <scope>NUCLEOTIDE SEQUENCE [LARGE SCALE GENOMIC DNA]</scope>
    <source>
        <strain evidence="4">ATCC MYA-4604 / CBS 118893</strain>
    </source>
</reference>
<dbReference type="InterPro" id="IPR001810">
    <property type="entry name" value="F-box_dom"/>
</dbReference>
<dbReference type="OMA" id="WYQVKRD"/>
<dbReference type="AlphaFoldDB" id="E4UZM4"/>
<dbReference type="HOGENOM" id="CLU_003875_0_0_1"/>
<dbReference type="PANTHER" id="PTHR12100">
    <property type="entry name" value="SEC10"/>
    <property type="match status" value="1"/>
</dbReference>
<evidence type="ECO:0000313" key="4">
    <source>
        <dbReference type="Proteomes" id="UP000002669"/>
    </source>
</evidence>
<dbReference type="Pfam" id="PF07393">
    <property type="entry name" value="Sec10_HB"/>
    <property type="match status" value="1"/>
</dbReference>
<dbReference type="VEuPathDB" id="FungiDB:MGYG_06550"/>
<dbReference type="OrthoDB" id="5554140at2759"/>
<dbReference type="RefSeq" id="XP_003172008.1">
    <property type="nucleotide sequence ID" value="XM_003171960.1"/>
</dbReference>
<dbReference type="STRING" id="535722.E4UZM4"/>
<feature type="region of interest" description="Disordered" evidence="1">
    <location>
        <begin position="88"/>
        <end position="129"/>
    </location>
</feature>
<dbReference type="InParanoid" id="E4UZM4"/>
<accession>E4UZM4</accession>
<dbReference type="Proteomes" id="UP000002669">
    <property type="component" value="Unassembled WGS sequence"/>
</dbReference>
<dbReference type="PANTHER" id="PTHR12100:SF1">
    <property type="entry name" value="RECYCLIN-1"/>
    <property type="match status" value="1"/>
</dbReference>
<feature type="domain" description="F-box" evidence="2">
    <location>
        <begin position="31"/>
        <end position="77"/>
    </location>
</feature>
<organism evidence="4">
    <name type="scientific">Arthroderma gypseum (strain ATCC MYA-4604 / CBS 118893)</name>
    <name type="common">Microsporum gypseum</name>
    <dbReference type="NCBI Taxonomy" id="535722"/>
    <lineage>
        <taxon>Eukaryota</taxon>
        <taxon>Fungi</taxon>
        <taxon>Dikarya</taxon>
        <taxon>Ascomycota</taxon>
        <taxon>Pezizomycotina</taxon>
        <taxon>Eurotiomycetes</taxon>
        <taxon>Eurotiomycetidae</taxon>
        <taxon>Onygenales</taxon>
        <taxon>Arthrodermataceae</taxon>
        <taxon>Nannizzia</taxon>
    </lineage>
</organism>
<proteinExistence type="predicted"/>
<dbReference type="Gene3D" id="1.20.1280.50">
    <property type="match status" value="1"/>
</dbReference>
<dbReference type="GO" id="GO:0006893">
    <property type="term" value="P:Golgi to plasma membrane transport"/>
    <property type="evidence" value="ECO:0007669"/>
    <property type="project" value="TreeGrafter"/>
</dbReference>
<evidence type="ECO:0000259" key="2">
    <source>
        <dbReference type="PROSITE" id="PS50181"/>
    </source>
</evidence>
<protein>
    <submittedName>
        <fullName evidence="3">F-box protein pof6</fullName>
    </submittedName>
</protein>
<dbReference type="Pfam" id="PF12937">
    <property type="entry name" value="F-box-like"/>
    <property type="match status" value="1"/>
</dbReference>
<dbReference type="GeneID" id="10027268"/>
<dbReference type="GO" id="GO:0000145">
    <property type="term" value="C:exocyst"/>
    <property type="evidence" value="ECO:0007669"/>
    <property type="project" value="TreeGrafter"/>
</dbReference>
<dbReference type="InterPro" id="IPR009976">
    <property type="entry name" value="Sec10-like"/>
</dbReference>
<keyword evidence="4" id="KW-1185">Reference proteome</keyword>
<dbReference type="GO" id="GO:0006887">
    <property type="term" value="P:exocytosis"/>
    <property type="evidence" value="ECO:0007669"/>
    <property type="project" value="TreeGrafter"/>
</dbReference>